<evidence type="ECO:0000313" key="2">
    <source>
        <dbReference type="Proteomes" id="UP000194639"/>
    </source>
</evidence>
<name>A0A251ZWH5_9PROT</name>
<protein>
    <submittedName>
        <fullName evidence="1">Uncharacterized protein</fullName>
    </submittedName>
</protein>
<reference evidence="1 2" key="1">
    <citation type="submission" date="2014-06" db="EMBL/GenBank/DDBJ databases">
        <authorList>
            <person name="Ju J."/>
            <person name="Zhang J."/>
        </authorList>
    </citation>
    <scope>NUCLEOTIDE SEQUENCE [LARGE SCALE GENOMIC DNA]</scope>
    <source>
        <strain evidence="1">DmW_045</strain>
    </source>
</reference>
<gene>
    <name evidence="1" type="ORF">HK12_01405</name>
</gene>
<dbReference type="EMBL" id="JOMO01000106">
    <property type="protein sequence ID" value="OUI79009.1"/>
    <property type="molecule type" value="Genomic_DNA"/>
</dbReference>
<accession>A0A251ZWH5</accession>
<comment type="caution">
    <text evidence="1">The sequence shown here is derived from an EMBL/GenBank/DDBJ whole genome shotgun (WGS) entry which is preliminary data.</text>
</comment>
<evidence type="ECO:0000313" key="1">
    <source>
        <dbReference type="EMBL" id="OUI79009.1"/>
    </source>
</evidence>
<proteinExistence type="predicted"/>
<dbReference type="AlphaFoldDB" id="A0A251ZWH5"/>
<dbReference type="RefSeq" id="WP_086553291.1">
    <property type="nucleotide sequence ID" value="NZ_JOMO01000106.1"/>
</dbReference>
<dbReference type="Proteomes" id="UP000194639">
    <property type="component" value="Unassembled WGS sequence"/>
</dbReference>
<organism evidence="1 2">
    <name type="scientific">Acetobacter orientalis</name>
    <dbReference type="NCBI Taxonomy" id="146474"/>
    <lineage>
        <taxon>Bacteria</taxon>
        <taxon>Pseudomonadati</taxon>
        <taxon>Pseudomonadota</taxon>
        <taxon>Alphaproteobacteria</taxon>
        <taxon>Acetobacterales</taxon>
        <taxon>Acetobacteraceae</taxon>
        <taxon>Acetobacter</taxon>
    </lineage>
</organism>
<sequence length="69" mass="7933">MIRKNIQYGWITQEEGWFGKSNHEGTSAPHVYGWLTQNEVRQRKGVEAPHIHGWVMKNKNLITGGNNDS</sequence>